<keyword evidence="7" id="KW-0067">ATP-binding</keyword>
<dbReference type="CDD" id="cd00130">
    <property type="entry name" value="PAS"/>
    <property type="match status" value="1"/>
</dbReference>
<feature type="domain" description="Response regulatory" evidence="11">
    <location>
        <begin position="575"/>
        <end position="690"/>
    </location>
</feature>
<dbReference type="InterPro" id="IPR036890">
    <property type="entry name" value="HATPase_C_sf"/>
</dbReference>
<dbReference type="Pfam" id="PF02518">
    <property type="entry name" value="HATPase_c"/>
    <property type="match status" value="1"/>
</dbReference>
<dbReference type="SUPFAM" id="SSF52172">
    <property type="entry name" value="CheY-like"/>
    <property type="match status" value="1"/>
</dbReference>
<dbReference type="InterPro" id="IPR036097">
    <property type="entry name" value="HisK_dim/P_sf"/>
</dbReference>
<sequence>MRADDHAEDDLPSRELLERLREAEETLDAIRRGEVDAVVVHHPDGPSIYTLESADRPYRVLVEHMQEGAVTLTGEGVVLYCNQRFAALLGLTRESMIGRSVVPYLERADAMVMAALLSPGADAGRAAEVTLHRVDGQSIPVTLSAVDLPFEPGMPRLICIIATDLTHARQRSHELAATNAQLAGEMAERRSAEDRLAVALEAAGMGSWDIDLVLGAVTISRQAEGILGLDDIGAAARTLDSLALPFLANEQAEVRAAFEQAMTTGLLDFERRVRPKVEGGAHRWVHVIGRTYQRDGVPSRLVGVVSDVTERRLMETQLRQAQKMEAVGQLTGGIAHDFNNLLMVIGGSLDVLESALPEDNPKAQRFFAAAKSGVERGASLNQQLLAFSRRQDLQAQPVCVDDLLRGFATLLSRALGETVSLELPQPARRWYCRSDPHQLETAILNLAINARDAMPHGGRLTILTSLTTLTPREALAMAAEPGSYVVIRVRDSGTGMTPETAARIFDPFFTTKAMGKGTGLGLSQVYGFVRQSGGFVSVTSELGQGTTIDLCLPHTDEVASAAPSATAAPAAGDGRVLVVDDDINVREVSVAMLGALGYVTLEAGDAAQALTILARRSDIDMVFSDVIMPGEINGLDLARQIRETYPKVAVVLASGYTAQLQGDKGAPTDVEVLRKPYSRAALATALTQAKAAKS</sequence>
<dbReference type="PROSITE" id="PS50113">
    <property type="entry name" value="PAC"/>
    <property type="match status" value="1"/>
</dbReference>
<dbReference type="SUPFAM" id="SSF47384">
    <property type="entry name" value="Homodimeric domain of signal transducing histidine kinase"/>
    <property type="match status" value="1"/>
</dbReference>
<evidence type="ECO:0000313" key="14">
    <source>
        <dbReference type="EMBL" id="APG05517.1"/>
    </source>
</evidence>
<dbReference type="InterPro" id="IPR000014">
    <property type="entry name" value="PAS"/>
</dbReference>
<keyword evidence="6" id="KW-0418">Kinase</keyword>
<dbReference type="GO" id="GO:0000155">
    <property type="term" value="F:phosphorelay sensor kinase activity"/>
    <property type="evidence" value="ECO:0007669"/>
    <property type="project" value="InterPro"/>
</dbReference>
<dbReference type="SUPFAM" id="SSF55785">
    <property type="entry name" value="PYP-like sensor domain (PAS domain)"/>
    <property type="match status" value="2"/>
</dbReference>
<organism evidence="14 15">
    <name type="scientific">Luteibacter rhizovicinus DSM 16549</name>
    <dbReference type="NCBI Taxonomy" id="1440763"/>
    <lineage>
        <taxon>Bacteria</taxon>
        <taxon>Pseudomonadati</taxon>
        <taxon>Pseudomonadota</taxon>
        <taxon>Gammaproteobacteria</taxon>
        <taxon>Lysobacterales</taxon>
        <taxon>Rhodanobacteraceae</taxon>
        <taxon>Luteibacter</taxon>
    </lineage>
</organism>
<dbReference type="Pfam" id="PF00512">
    <property type="entry name" value="HisKA"/>
    <property type="match status" value="1"/>
</dbReference>
<dbReference type="STRING" id="1440763.BJI69_17485"/>
<dbReference type="NCBIfam" id="TIGR00229">
    <property type="entry name" value="sensory_box"/>
    <property type="match status" value="1"/>
</dbReference>
<protein>
    <recommendedName>
        <fullName evidence="2">histidine kinase</fullName>
        <ecNumber evidence="2">2.7.13.3</ecNumber>
    </recommendedName>
</protein>
<keyword evidence="3 9" id="KW-0597">Phosphoprotein</keyword>
<dbReference type="Gene3D" id="1.10.287.130">
    <property type="match status" value="1"/>
</dbReference>
<dbReference type="PANTHER" id="PTHR43065:SF42">
    <property type="entry name" value="TWO-COMPONENT SENSOR PPRA"/>
    <property type="match status" value="1"/>
</dbReference>
<name>A0A1L3EWX2_9GAMM</name>
<dbReference type="InterPro" id="IPR013767">
    <property type="entry name" value="PAS_fold"/>
</dbReference>
<evidence type="ECO:0000256" key="4">
    <source>
        <dbReference type="ARBA" id="ARBA00022679"/>
    </source>
</evidence>
<dbReference type="InterPro" id="IPR003594">
    <property type="entry name" value="HATPase_dom"/>
</dbReference>
<dbReference type="Gene3D" id="3.40.50.2300">
    <property type="match status" value="1"/>
</dbReference>
<dbReference type="EC" id="2.7.13.3" evidence="2"/>
<dbReference type="Gene3D" id="3.30.565.10">
    <property type="entry name" value="Histidine kinase-like ATPase, C-terminal domain"/>
    <property type="match status" value="1"/>
</dbReference>
<dbReference type="PROSITE" id="PS50110">
    <property type="entry name" value="RESPONSE_REGULATORY"/>
    <property type="match status" value="1"/>
</dbReference>
<dbReference type="InterPro" id="IPR000700">
    <property type="entry name" value="PAS-assoc_C"/>
</dbReference>
<evidence type="ECO:0000256" key="7">
    <source>
        <dbReference type="ARBA" id="ARBA00022840"/>
    </source>
</evidence>
<feature type="domain" description="PAS" evidence="12">
    <location>
        <begin position="54"/>
        <end position="102"/>
    </location>
</feature>
<dbReference type="InterPro" id="IPR005467">
    <property type="entry name" value="His_kinase_dom"/>
</dbReference>
<feature type="domain" description="PAC" evidence="13">
    <location>
        <begin position="267"/>
        <end position="320"/>
    </location>
</feature>
<dbReference type="Gene3D" id="3.30.450.20">
    <property type="entry name" value="PAS domain"/>
    <property type="match status" value="2"/>
</dbReference>
<keyword evidence="5" id="KW-0547">Nucleotide-binding</keyword>
<evidence type="ECO:0000256" key="6">
    <source>
        <dbReference type="ARBA" id="ARBA00022777"/>
    </source>
</evidence>
<evidence type="ECO:0000256" key="9">
    <source>
        <dbReference type="PROSITE-ProRule" id="PRU00169"/>
    </source>
</evidence>
<dbReference type="Pfam" id="PF00989">
    <property type="entry name" value="PAS"/>
    <property type="match status" value="1"/>
</dbReference>
<dbReference type="OrthoDB" id="9770473at2"/>
<dbReference type="SMART" id="SM00388">
    <property type="entry name" value="HisKA"/>
    <property type="match status" value="1"/>
</dbReference>
<accession>A0A1L3EWX2</accession>
<dbReference type="Proteomes" id="UP000182987">
    <property type="component" value="Chromosome"/>
</dbReference>
<evidence type="ECO:0000259" key="13">
    <source>
        <dbReference type="PROSITE" id="PS50113"/>
    </source>
</evidence>
<dbReference type="PROSITE" id="PS50112">
    <property type="entry name" value="PAS"/>
    <property type="match status" value="1"/>
</dbReference>
<evidence type="ECO:0000313" key="15">
    <source>
        <dbReference type="Proteomes" id="UP000182987"/>
    </source>
</evidence>
<evidence type="ECO:0000256" key="8">
    <source>
        <dbReference type="ARBA" id="ARBA00023012"/>
    </source>
</evidence>
<evidence type="ECO:0000256" key="5">
    <source>
        <dbReference type="ARBA" id="ARBA00022741"/>
    </source>
</evidence>
<dbReference type="SUPFAM" id="SSF55874">
    <property type="entry name" value="ATPase domain of HSP90 chaperone/DNA topoisomerase II/histidine kinase"/>
    <property type="match status" value="1"/>
</dbReference>
<dbReference type="PROSITE" id="PS50109">
    <property type="entry name" value="HIS_KIN"/>
    <property type="match status" value="1"/>
</dbReference>
<keyword evidence="4" id="KW-0808">Transferase</keyword>
<dbReference type="PRINTS" id="PR00344">
    <property type="entry name" value="BCTRLSENSOR"/>
</dbReference>
<evidence type="ECO:0000256" key="1">
    <source>
        <dbReference type="ARBA" id="ARBA00000085"/>
    </source>
</evidence>
<dbReference type="PANTHER" id="PTHR43065">
    <property type="entry name" value="SENSOR HISTIDINE KINASE"/>
    <property type="match status" value="1"/>
</dbReference>
<dbReference type="SMART" id="SM00448">
    <property type="entry name" value="REC"/>
    <property type="match status" value="1"/>
</dbReference>
<dbReference type="InterPro" id="IPR001789">
    <property type="entry name" value="Sig_transdc_resp-reg_receiver"/>
</dbReference>
<gene>
    <name evidence="14" type="ORF">BJI69_17485</name>
</gene>
<dbReference type="InterPro" id="IPR035965">
    <property type="entry name" value="PAS-like_dom_sf"/>
</dbReference>
<dbReference type="SMART" id="SM00091">
    <property type="entry name" value="PAS"/>
    <property type="match status" value="2"/>
</dbReference>
<feature type="modified residue" description="4-aspartylphosphate" evidence="9">
    <location>
        <position position="625"/>
    </location>
</feature>
<evidence type="ECO:0000256" key="3">
    <source>
        <dbReference type="ARBA" id="ARBA00022553"/>
    </source>
</evidence>
<comment type="catalytic activity">
    <reaction evidence="1">
        <text>ATP + protein L-histidine = ADP + protein N-phospho-L-histidine.</text>
        <dbReference type="EC" id="2.7.13.3"/>
    </reaction>
</comment>
<dbReference type="InterPro" id="IPR011006">
    <property type="entry name" value="CheY-like_superfamily"/>
</dbReference>
<reference evidence="15" key="1">
    <citation type="submission" date="2016-09" db="EMBL/GenBank/DDBJ databases">
        <authorList>
            <person name="Lysoe E."/>
        </authorList>
    </citation>
    <scope>NUCLEOTIDE SEQUENCE [LARGE SCALE GENOMIC DNA]</scope>
    <source>
        <strain evidence="15">LJ96T</strain>
    </source>
</reference>
<dbReference type="RefSeq" id="WP_052767199.1">
    <property type="nucleotide sequence ID" value="NZ_CP017480.1"/>
</dbReference>
<evidence type="ECO:0000256" key="2">
    <source>
        <dbReference type="ARBA" id="ARBA00012438"/>
    </source>
</evidence>
<evidence type="ECO:0000259" key="12">
    <source>
        <dbReference type="PROSITE" id="PS50112"/>
    </source>
</evidence>
<dbReference type="InterPro" id="IPR003661">
    <property type="entry name" value="HisK_dim/P_dom"/>
</dbReference>
<keyword evidence="15" id="KW-1185">Reference proteome</keyword>
<dbReference type="InterPro" id="IPR004358">
    <property type="entry name" value="Sig_transdc_His_kin-like_C"/>
</dbReference>
<evidence type="ECO:0000259" key="11">
    <source>
        <dbReference type="PROSITE" id="PS50110"/>
    </source>
</evidence>
<dbReference type="CDD" id="cd00082">
    <property type="entry name" value="HisKA"/>
    <property type="match status" value="1"/>
</dbReference>
<dbReference type="Pfam" id="PF00072">
    <property type="entry name" value="Response_reg"/>
    <property type="match status" value="1"/>
</dbReference>
<dbReference type="GO" id="GO:0006355">
    <property type="term" value="P:regulation of DNA-templated transcription"/>
    <property type="evidence" value="ECO:0007669"/>
    <property type="project" value="InterPro"/>
</dbReference>
<evidence type="ECO:0000259" key="10">
    <source>
        <dbReference type="PROSITE" id="PS50109"/>
    </source>
</evidence>
<dbReference type="KEGG" id="lrz:BJI69_17485"/>
<keyword evidence="8" id="KW-0902">Two-component regulatory system</keyword>
<proteinExistence type="predicted"/>
<dbReference type="GO" id="GO:0005524">
    <property type="term" value="F:ATP binding"/>
    <property type="evidence" value="ECO:0007669"/>
    <property type="project" value="UniProtKB-KW"/>
</dbReference>
<dbReference type="AlphaFoldDB" id="A0A1L3EWX2"/>
<dbReference type="SMART" id="SM00387">
    <property type="entry name" value="HATPase_c"/>
    <property type="match status" value="1"/>
</dbReference>
<dbReference type="EMBL" id="CP017480">
    <property type="protein sequence ID" value="APG05517.1"/>
    <property type="molecule type" value="Genomic_DNA"/>
</dbReference>
<feature type="domain" description="Histidine kinase" evidence="10">
    <location>
        <begin position="333"/>
        <end position="556"/>
    </location>
</feature>